<organism evidence="6 7">
    <name type="scientific">Acidianus ambivalens</name>
    <name type="common">Desulfurolobus ambivalens</name>
    <dbReference type="NCBI Taxonomy" id="2283"/>
    <lineage>
        <taxon>Archaea</taxon>
        <taxon>Thermoproteota</taxon>
        <taxon>Thermoprotei</taxon>
        <taxon>Sulfolobales</taxon>
        <taxon>Sulfolobaceae</taxon>
        <taxon>Acidianus</taxon>
    </lineage>
</organism>
<dbReference type="AlphaFoldDB" id="A0A6G1T824"/>
<dbReference type="Proteomes" id="UP000474054">
    <property type="component" value="Unassembled WGS sequence"/>
</dbReference>
<sequence length="131" mass="15192">MKSSGGCLILGDELDFALEIGEKLLNLKERCKSYYKNPIKGFRSRAREFPQMITQLGLIPSITFLLSKVNDTFLIPLIMYFMQDDNFTEKLCDEFTNEGYTSYLVVNYIWIKEKLIEFQFIDKCLASSDKG</sequence>
<keyword evidence="4" id="KW-0051">Antiviral defense</keyword>
<evidence type="ECO:0000313" key="6">
    <source>
        <dbReference type="EMBL" id="MQL56649.1"/>
    </source>
</evidence>
<dbReference type="EMBL" id="WHYS01000032">
    <property type="protein sequence ID" value="MQL56649.1"/>
    <property type="molecule type" value="Genomic_DNA"/>
</dbReference>
<accession>A0A6G1T824</accession>
<evidence type="ECO:0000256" key="3">
    <source>
        <dbReference type="ARBA" id="ARBA00022490"/>
    </source>
</evidence>
<dbReference type="GO" id="GO:0005737">
    <property type="term" value="C:cytoplasm"/>
    <property type="evidence" value="ECO:0007669"/>
    <property type="project" value="UniProtKB-SubCell"/>
</dbReference>
<dbReference type="Pfam" id="PF09701">
    <property type="entry name" value="Cas_Cmr5"/>
    <property type="match status" value="1"/>
</dbReference>
<comment type="similarity">
    <text evidence="2">Belongs to the CRISPR system Cmr5 family.</text>
</comment>
<evidence type="ECO:0000256" key="2">
    <source>
        <dbReference type="ARBA" id="ARBA00006161"/>
    </source>
</evidence>
<feature type="non-terminal residue" evidence="6">
    <location>
        <position position="131"/>
    </location>
</feature>
<keyword evidence="3" id="KW-0963">Cytoplasm</keyword>
<comment type="subcellular location">
    <subcellularLocation>
        <location evidence="1">Cytoplasm</location>
    </subcellularLocation>
</comment>
<reference evidence="6 7" key="1">
    <citation type="submission" date="2019-10" db="EMBL/GenBank/DDBJ databases">
        <title>Comparative genomics of sulfur disproportionating microorganisms.</title>
        <authorList>
            <person name="Ward L.M."/>
            <person name="Bertran E."/>
            <person name="Johnston D."/>
        </authorList>
    </citation>
    <scope>NUCLEOTIDE SEQUENCE [LARGE SCALE GENOMIC DNA]</scope>
    <source>
        <strain evidence="6 7">DSM 3772</strain>
    </source>
</reference>
<protein>
    <recommendedName>
        <fullName evidence="5">CRISPR type III-B/RAMP module-associated protein Cmr5</fullName>
    </recommendedName>
</protein>
<proteinExistence type="inferred from homology"/>
<evidence type="ECO:0000256" key="1">
    <source>
        <dbReference type="ARBA" id="ARBA00004496"/>
    </source>
</evidence>
<name>A0A6G1T824_ACIAM</name>
<dbReference type="Gene3D" id="1.10.520.30">
    <property type="entry name" value="AF1862-like domain"/>
    <property type="match status" value="1"/>
</dbReference>
<evidence type="ECO:0000256" key="4">
    <source>
        <dbReference type="ARBA" id="ARBA00023118"/>
    </source>
</evidence>
<dbReference type="GO" id="GO:0051607">
    <property type="term" value="P:defense response to virus"/>
    <property type="evidence" value="ECO:0007669"/>
    <property type="project" value="UniProtKB-KW"/>
</dbReference>
<evidence type="ECO:0000256" key="5">
    <source>
        <dbReference type="ARBA" id="ARBA00030001"/>
    </source>
</evidence>
<dbReference type="InterPro" id="IPR010160">
    <property type="entry name" value="CRISPR-assoc_prot_Cmr5"/>
</dbReference>
<dbReference type="NCBIfam" id="TIGR01881">
    <property type="entry name" value="cas_Cmr5"/>
    <property type="match status" value="1"/>
</dbReference>
<gene>
    <name evidence="6" type="primary">cmr5</name>
    <name evidence="6" type="ORF">GFB69_13375</name>
</gene>
<dbReference type="InterPro" id="IPR023101">
    <property type="entry name" value="AF1862-like_dom_sf"/>
</dbReference>
<comment type="caution">
    <text evidence="6">The sequence shown here is derived from an EMBL/GenBank/DDBJ whole genome shotgun (WGS) entry which is preliminary data.</text>
</comment>
<dbReference type="SUPFAM" id="SSF158568">
    <property type="entry name" value="AF1862-like"/>
    <property type="match status" value="1"/>
</dbReference>
<evidence type="ECO:0000313" key="7">
    <source>
        <dbReference type="Proteomes" id="UP000474054"/>
    </source>
</evidence>